<dbReference type="Proteomes" id="UP001055439">
    <property type="component" value="Chromosome 5"/>
</dbReference>
<dbReference type="PANTHER" id="PTHR15415">
    <property type="entry name" value="MITOFILIN"/>
    <property type="match status" value="1"/>
</dbReference>
<feature type="compositionally biased region" description="Basic and acidic residues" evidence="9">
    <location>
        <begin position="430"/>
        <end position="452"/>
    </location>
</feature>
<protein>
    <submittedName>
        <fullName evidence="11">Mitochondrial inner membrane protein</fullName>
    </submittedName>
</protein>
<feature type="region of interest" description="Disordered" evidence="9">
    <location>
        <begin position="530"/>
        <end position="551"/>
    </location>
</feature>
<feature type="region of interest" description="Disordered" evidence="9">
    <location>
        <begin position="310"/>
        <end position="329"/>
    </location>
</feature>
<organism evidence="11 12">
    <name type="scientific">Musa troglodytarum</name>
    <name type="common">fe'i banana</name>
    <dbReference type="NCBI Taxonomy" id="320322"/>
    <lineage>
        <taxon>Eukaryota</taxon>
        <taxon>Viridiplantae</taxon>
        <taxon>Streptophyta</taxon>
        <taxon>Embryophyta</taxon>
        <taxon>Tracheophyta</taxon>
        <taxon>Spermatophyta</taxon>
        <taxon>Magnoliopsida</taxon>
        <taxon>Liliopsida</taxon>
        <taxon>Zingiberales</taxon>
        <taxon>Musaceae</taxon>
        <taxon>Musa</taxon>
    </lineage>
</organism>
<feature type="compositionally biased region" description="Polar residues" evidence="9">
    <location>
        <begin position="536"/>
        <end position="545"/>
    </location>
</feature>
<evidence type="ECO:0000259" key="10">
    <source>
        <dbReference type="Pfam" id="PF11250"/>
    </source>
</evidence>
<evidence type="ECO:0000256" key="1">
    <source>
        <dbReference type="ARBA" id="ARBA00004273"/>
    </source>
</evidence>
<dbReference type="Pfam" id="PF11250">
    <property type="entry name" value="FAF"/>
    <property type="match status" value="1"/>
</dbReference>
<reference evidence="11" key="1">
    <citation type="submission" date="2022-05" db="EMBL/GenBank/DDBJ databases">
        <title>The Musa troglodytarum L. genome provides insights into the mechanism of non-climacteric behaviour and enrichment of carotenoids.</title>
        <authorList>
            <person name="Wang J."/>
        </authorList>
    </citation>
    <scope>NUCLEOTIDE SEQUENCE</scope>
    <source>
        <tissue evidence="11">Leaf</tissue>
    </source>
</reference>
<accession>A0A9E7G1S3</accession>
<dbReference type="GO" id="GO:0061617">
    <property type="term" value="C:MICOS complex"/>
    <property type="evidence" value="ECO:0007669"/>
    <property type="project" value="TreeGrafter"/>
</dbReference>
<gene>
    <name evidence="11" type="ORF">MUK42_09504</name>
</gene>
<keyword evidence="7" id="KW-0472">Membrane</keyword>
<evidence type="ECO:0000256" key="2">
    <source>
        <dbReference type="ARBA" id="ARBA00010877"/>
    </source>
</evidence>
<evidence type="ECO:0000313" key="12">
    <source>
        <dbReference type="Proteomes" id="UP001055439"/>
    </source>
</evidence>
<keyword evidence="5" id="KW-1133">Transmembrane helix</keyword>
<dbReference type="OrthoDB" id="10261039at2759"/>
<name>A0A9E7G1S3_9LILI</name>
<feature type="region of interest" description="Disordered" evidence="9">
    <location>
        <begin position="23"/>
        <end position="43"/>
    </location>
</feature>
<dbReference type="InterPro" id="IPR046431">
    <property type="entry name" value="FAF_dom"/>
</dbReference>
<evidence type="ECO:0000256" key="5">
    <source>
        <dbReference type="ARBA" id="ARBA00022989"/>
    </source>
</evidence>
<evidence type="ECO:0000256" key="3">
    <source>
        <dbReference type="ARBA" id="ARBA00022692"/>
    </source>
</evidence>
<evidence type="ECO:0000256" key="7">
    <source>
        <dbReference type="ARBA" id="ARBA00023136"/>
    </source>
</evidence>
<dbReference type="AlphaFoldDB" id="A0A9E7G1S3"/>
<dbReference type="EMBL" id="CP097507">
    <property type="protein sequence ID" value="URE03648.1"/>
    <property type="molecule type" value="Genomic_DNA"/>
</dbReference>
<comment type="subcellular location">
    <subcellularLocation>
        <location evidence="1">Mitochondrion inner membrane</location>
    </subcellularLocation>
</comment>
<dbReference type="PANTHER" id="PTHR15415:SF7">
    <property type="entry name" value="MICOS COMPLEX SUBUNIT MIC60"/>
    <property type="match status" value="1"/>
</dbReference>
<keyword evidence="3" id="KW-0812">Transmembrane</keyword>
<evidence type="ECO:0000256" key="8">
    <source>
        <dbReference type="SAM" id="Coils"/>
    </source>
</evidence>
<feature type="coiled-coil region" evidence="8">
    <location>
        <begin position="612"/>
        <end position="690"/>
    </location>
</feature>
<sequence>MQSSKPPLVTISPKPLNCDRQKVLVASPPPSPSSSSFTDDEEEVEVVEDEDGDACWATYGRRSRRFPPPLPLLARTGKLTCHMPWILERIYEDDGRRLVIREVRVNRHEYFRARRSGGRLTLHLVELHDHQSPEKPENEMIAAVGDHQWCSSEEEKWVHGWRQWKPNNKSENGPRYESKLASRVSAVMLTRPNPARLFCSVCRNRAKKGFLRVNSLRLLSQSPSESFVAISARARGTTPSSISVPPIHLGDRRESLVEAIAPTDISHTFTLGFAVFPRDVAKVHLGALFVSSHQQDPSAYRTPIYLSSRSQFSSAPPQNSLQGPATADNASHSRSYISKLVLGSVVIGAAITAAYKTGYIDIQVKDDKSSPNSSELNAAKNSKGLELSVEQAVLPNNEETSTLEPDIEIVEKIDEPRGQEFEIKGEAILDRVPSEETAPVKENEPTEVDSKIPSEVSSSVADEQKADSKVSSEGTMLDDILVSTEVNVEQNKSNETSKENIVEDSQVSEEAVLKEAPVKVAMQDYADTKEEPYKSLSESYSLQDEGSQKISREEVNTDAVATFYTNKEGYLGATEQVRDEESAKDGKIVLDLIEAIHAAEKKQAESDAFVFAEEKRVLKEKYEKQLKDAKARALMYAEEAAILEKELNREKAKAAAAIKSIQEKSENKLREELQRKDEETDMQLKKVKELAKAELAAAIAKEKSSQIEKIAEADLNINALCMAFYARSEEARQTHSVHKLALGTLALEDALSRGLPIRAEVDALLKSLEGIDKDSLFESLKGTLRHFSLIPAGGGGILAHMVAHVASSIKMKEQSGDGIEPVISKVENLLVDGNFVEAADVLEGGVRGSEAEEVVTEWVRQARNRAVAEQALSLLQSYAMSITFT</sequence>
<evidence type="ECO:0000256" key="6">
    <source>
        <dbReference type="ARBA" id="ARBA00023128"/>
    </source>
</evidence>
<dbReference type="InterPro" id="IPR019133">
    <property type="entry name" value="MIC60"/>
</dbReference>
<dbReference type="Pfam" id="PF09731">
    <property type="entry name" value="Mitofilin"/>
    <property type="match status" value="2"/>
</dbReference>
<dbReference type="GO" id="GO:0042407">
    <property type="term" value="P:cristae formation"/>
    <property type="evidence" value="ECO:0007669"/>
    <property type="project" value="TreeGrafter"/>
</dbReference>
<keyword evidence="6" id="KW-0496">Mitochondrion</keyword>
<feature type="domain" description="FAF" evidence="10">
    <location>
        <begin position="65"/>
        <end position="124"/>
    </location>
</feature>
<comment type="similarity">
    <text evidence="2">Belongs to the MICOS complex subunit Mic60 family.</text>
</comment>
<keyword evidence="12" id="KW-1185">Reference proteome</keyword>
<keyword evidence="4" id="KW-0999">Mitochondrion inner membrane</keyword>
<evidence type="ECO:0000313" key="11">
    <source>
        <dbReference type="EMBL" id="URE03648.1"/>
    </source>
</evidence>
<evidence type="ECO:0000256" key="4">
    <source>
        <dbReference type="ARBA" id="ARBA00022792"/>
    </source>
</evidence>
<feature type="region of interest" description="Disordered" evidence="9">
    <location>
        <begin position="430"/>
        <end position="473"/>
    </location>
</feature>
<keyword evidence="8" id="KW-0175">Coiled coil</keyword>
<proteinExistence type="inferred from homology"/>
<evidence type="ECO:0000256" key="9">
    <source>
        <dbReference type="SAM" id="MobiDB-lite"/>
    </source>
</evidence>
<feature type="region of interest" description="Disordered" evidence="9">
    <location>
        <begin position="489"/>
        <end position="508"/>
    </location>
</feature>